<dbReference type="InterPro" id="IPR011042">
    <property type="entry name" value="6-blade_b-propeller_TolB-like"/>
</dbReference>
<sequence>MKKLLLLLILLLLNSIANSESVKIIARRPTSLVTFELNTENSNVTELKTVLNGIIDKFSTHFVVDVNQSTVILVDPSHQQHDRIQVVKIGDSEVSLNSAKTINRQSGVADELISSQSYDWITKKVYIAVDRVGTKKSGRIEACPIDSNDGCTILLSNDFGMHSLVVDPTEG</sequence>
<reference evidence="3" key="1">
    <citation type="submission" date="2022-11" db="UniProtKB">
        <authorList>
            <consortium name="WormBaseParasite"/>
        </authorList>
    </citation>
    <scope>IDENTIFICATION</scope>
</reference>
<dbReference type="Gene3D" id="2.120.10.30">
    <property type="entry name" value="TolB, C-terminal domain"/>
    <property type="match status" value="1"/>
</dbReference>
<keyword evidence="1" id="KW-0732">Signal</keyword>
<accession>A0A914PLX4</accession>
<name>A0A914PLX4_9BILA</name>
<keyword evidence="2" id="KW-1185">Reference proteome</keyword>
<dbReference type="Proteomes" id="UP000887578">
    <property type="component" value="Unplaced"/>
</dbReference>
<proteinExistence type="predicted"/>
<organism evidence="2 3">
    <name type="scientific">Panagrolaimus davidi</name>
    <dbReference type="NCBI Taxonomy" id="227884"/>
    <lineage>
        <taxon>Eukaryota</taxon>
        <taxon>Metazoa</taxon>
        <taxon>Ecdysozoa</taxon>
        <taxon>Nematoda</taxon>
        <taxon>Chromadorea</taxon>
        <taxon>Rhabditida</taxon>
        <taxon>Tylenchina</taxon>
        <taxon>Panagrolaimomorpha</taxon>
        <taxon>Panagrolaimoidea</taxon>
        <taxon>Panagrolaimidae</taxon>
        <taxon>Panagrolaimus</taxon>
    </lineage>
</organism>
<dbReference type="AlphaFoldDB" id="A0A914PLX4"/>
<dbReference type="WBParaSite" id="PDA_v2.g18986.t1">
    <property type="protein sequence ID" value="PDA_v2.g18986.t1"/>
    <property type="gene ID" value="PDA_v2.g18986"/>
</dbReference>
<evidence type="ECO:0000256" key="1">
    <source>
        <dbReference type="SAM" id="SignalP"/>
    </source>
</evidence>
<feature type="chain" id="PRO_5037872489" evidence="1">
    <location>
        <begin position="20"/>
        <end position="171"/>
    </location>
</feature>
<evidence type="ECO:0000313" key="3">
    <source>
        <dbReference type="WBParaSite" id="PDA_v2.g18986.t1"/>
    </source>
</evidence>
<evidence type="ECO:0000313" key="2">
    <source>
        <dbReference type="Proteomes" id="UP000887578"/>
    </source>
</evidence>
<feature type="signal peptide" evidence="1">
    <location>
        <begin position="1"/>
        <end position="19"/>
    </location>
</feature>
<protein>
    <submittedName>
        <fullName evidence="3">Uncharacterized protein</fullName>
    </submittedName>
</protein>